<evidence type="ECO:0000256" key="1">
    <source>
        <dbReference type="SAM" id="MobiDB-lite"/>
    </source>
</evidence>
<dbReference type="EMBL" id="DF384213">
    <property type="protein sequence ID" value="GAE01794.1"/>
    <property type="molecule type" value="Genomic_DNA"/>
</dbReference>
<organism evidence="3">
    <name type="scientific">Clostridium botulinum B str. Osaka05</name>
    <dbReference type="NCBI Taxonomy" id="1407017"/>
    <lineage>
        <taxon>Bacteria</taxon>
        <taxon>Bacillati</taxon>
        <taxon>Bacillota</taxon>
        <taxon>Clostridia</taxon>
        <taxon>Eubacteriales</taxon>
        <taxon>Clostridiaceae</taxon>
        <taxon>Clostridium</taxon>
    </lineage>
</organism>
<dbReference type="Proteomes" id="UP000054164">
    <property type="component" value="Unassembled WGS sequence"/>
</dbReference>
<feature type="chain" id="PRO_5039662648" evidence="2">
    <location>
        <begin position="22"/>
        <end position="57"/>
    </location>
</feature>
<dbReference type="RefSeq" id="WP_043013484.1">
    <property type="nucleotide sequence ID" value="NZ_DF384213.1"/>
</dbReference>
<keyword evidence="2" id="KW-0732">Signal</keyword>
<evidence type="ECO:0000313" key="3">
    <source>
        <dbReference type="EMBL" id="GAE01794.1"/>
    </source>
</evidence>
<feature type="compositionally biased region" description="Polar residues" evidence="1">
    <location>
        <begin position="29"/>
        <end position="44"/>
    </location>
</feature>
<evidence type="ECO:0000256" key="2">
    <source>
        <dbReference type="SAM" id="SignalP"/>
    </source>
</evidence>
<reference evidence="3" key="1">
    <citation type="submission" date="2013-10" db="EMBL/GenBank/DDBJ databases">
        <title>Draft genome sequence of Clostridium botulinum type B strain Osaka05.</title>
        <authorList>
            <person name="Sakaguchi Y."/>
            <person name="Hosomi K."/>
            <person name="Uchiyama J."/>
            <person name="Ogura Y."/>
            <person name="Sakaguchi M."/>
            <person name="Kohda T."/>
            <person name="Mukamoto M."/>
            <person name="Misawa N."/>
            <person name="Matsuzaki S."/>
            <person name="Hayashi T."/>
            <person name="Kozaki S."/>
        </authorList>
    </citation>
    <scope>NUCLEOTIDE SEQUENCE</scope>
    <source>
        <strain evidence="3">Osaka05</strain>
    </source>
</reference>
<dbReference type="AlphaFoldDB" id="A0A0S6U529"/>
<accession>A0A0S6U529</accession>
<feature type="signal peptide" evidence="2">
    <location>
        <begin position="1"/>
        <end position="21"/>
    </location>
</feature>
<proteinExistence type="predicted"/>
<dbReference type="HOGENOM" id="CLU_3041866_0_0_9"/>
<sequence length="57" mass="6362">MAKKHKKKTLFRILLSTLAIGSIFLASNSKENSCNDNDSKNAYNEGSMDDGYDQYNA</sequence>
<protein>
    <submittedName>
        <fullName evidence="3">Uncharacterized protein</fullName>
    </submittedName>
</protein>
<feature type="region of interest" description="Disordered" evidence="1">
    <location>
        <begin position="29"/>
        <end position="57"/>
    </location>
</feature>
<name>A0A0S6U529_CLOBO</name>
<feature type="compositionally biased region" description="Acidic residues" evidence="1">
    <location>
        <begin position="47"/>
        <end position="57"/>
    </location>
</feature>
<gene>
    <name evidence="3" type="ORF">CBO05C_1484</name>
</gene>